<dbReference type="EMBL" id="CABMJJ010000001">
    <property type="protein sequence ID" value="VVC02563.1"/>
    <property type="molecule type" value="Genomic_DNA"/>
</dbReference>
<evidence type="ECO:0000256" key="1">
    <source>
        <dbReference type="SAM" id="Phobius"/>
    </source>
</evidence>
<organism evidence="2 3">
    <name type="scientific">Candidatus Bilamarchaeum dharawalense</name>
    <dbReference type="NCBI Taxonomy" id="2885759"/>
    <lineage>
        <taxon>Archaea</taxon>
        <taxon>Candidatus Micrarchaeota</taxon>
        <taxon>Candidatus Micrarchaeia</taxon>
        <taxon>Candidatus Anstonellales</taxon>
        <taxon>Candidatus Bilamarchaeaceae</taxon>
        <taxon>Candidatus Bilamarchaeum</taxon>
    </lineage>
</organism>
<feature type="transmembrane region" description="Helical" evidence="1">
    <location>
        <begin position="6"/>
        <end position="24"/>
    </location>
</feature>
<name>A0A5E4LNJ6_9ARCH</name>
<evidence type="ECO:0000313" key="2">
    <source>
        <dbReference type="EMBL" id="VVC02563.1"/>
    </source>
</evidence>
<keyword evidence="1" id="KW-0472">Membrane</keyword>
<keyword evidence="1" id="KW-0812">Transmembrane</keyword>
<proteinExistence type="predicted"/>
<evidence type="ECO:0008006" key="4">
    <source>
        <dbReference type="Google" id="ProtNLM"/>
    </source>
</evidence>
<gene>
    <name evidence="2" type="ORF">LFW2832_00077</name>
</gene>
<dbReference type="SUPFAM" id="SSF52833">
    <property type="entry name" value="Thioredoxin-like"/>
    <property type="match status" value="1"/>
</dbReference>
<dbReference type="Gene3D" id="3.40.30.10">
    <property type="entry name" value="Glutaredoxin"/>
    <property type="match status" value="1"/>
</dbReference>
<evidence type="ECO:0000313" key="3">
    <source>
        <dbReference type="Proteomes" id="UP000789941"/>
    </source>
</evidence>
<comment type="caution">
    <text evidence="2">The sequence shown here is derived from an EMBL/GenBank/DDBJ whole genome shotgun (WGS) entry which is preliminary data.</text>
</comment>
<keyword evidence="1" id="KW-1133">Transmembrane helix</keyword>
<dbReference type="InterPro" id="IPR036249">
    <property type="entry name" value="Thioredoxin-like_sf"/>
</dbReference>
<dbReference type="Proteomes" id="UP000789941">
    <property type="component" value="Unassembled WGS sequence"/>
</dbReference>
<dbReference type="PANTHER" id="PTHR34573">
    <property type="entry name" value="VKC DOMAIN-CONTAINING PROTEIN"/>
    <property type="match status" value="1"/>
</dbReference>
<reference evidence="2 3" key="1">
    <citation type="submission" date="2019-08" db="EMBL/GenBank/DDBJ databases">
        <authorList>
            <person name="Vazquez-Campos X."/>
        </authorList>
    </citation>
    <scope>NUCLEOTIDE SEQUENCE [LARGE SCALE GENOMIC DNA]</scope>
    <source>
        <strain evidence="2">LFW-283_2</strain>
    </source>
</reference>
<sequence>MKIPQSAITIGVFAVVIIVAYILLSSGPKGHYPNFAKCLTDNNVKMYGAWWCTHCADQKALLGDSWHLVNYVECSTPDGKGRTQVCIDANVSSYPTWVFQDGKRYQGPLLLDELSNRTGCALDPQN</sequence>
<accession>A0A5E4LNJ6</accession>
<dbReference type="PANTHER" id="PTHR34573:SF1">
    <property type="entry name" value="VITAMIN K EPOXIDE REDUCTASE DOMAIN-CONTAINING PROTEIN"/>
    <property type="match status" value="1"/>
</dbReference>
<dbReference type="AlphaFoldDB" id="A0A5E4LNJ6"/>
<protein>
    <recommendedName>
        <fullName evidence="4">Thioredoxin domain-containing protein</fullName>
    </recommendedName>
</protein>